<dbReference type="AlphaFoldDB" id="A0A6C0DAA4"/>
<feature type="region of interest" description="Disordered" evidence="1">
    <location>
        <begin position="26"/>
        <end position="133"/>
    </location>
</feature>
<feature type="compositionally biased region" description="Polar residues" evidence="1">
    <location>
        <begin position="26"/>
        <end position="41"/>
    </location>
</feature>
<dbReference type="EMBL" id="MN739567">
    <property type="protein sequence ID" value="QHT13417.1"/>
    <property type="molecule type" value="Genomic_DNA"/>
</dbReference>
<proteinExistence type="predicted"/>
<evidence type="ECO:0000256" key="1">
    <source>
        <dbReference type="SAM" id="MobiDB-lite"/>
    </source>
</evidence>
<protein>
    <submittedName>
        <fullName evidence="2">Uncharacterized protein</fullName>
    </submittedName>
</protein>
<reference evidence="2" key="1">
    <citation type="journal article" date="2020" name="Nature">
        <title>Giant virus diversity and host interactions through global metagenomics.</title>
        <authorList>
            <person name="Schulz F."/>
            <person name="Roux S."/>
            <person name="Paez-Espino D."/>
            <person name="Jungbluth S."/>
            <person name="Walsh D.A."/>
            <person name="Denef V.J."/>
            <person name="McMahon K.D."/>
            <person name="Konstantinidis K.T."/>
            <person name="Eloe-Fadrosh E.A."/>
            <person name="Kyrpides N.C."/>
            <person name="Woyke T."/>
        </authorList>
    </citation>
    <scope>NUCLEOTIDE SEQUENCE</scope>
    <source>
        <strain evidence="2">GVMAG-M-3300023174-131</strain>
    </source>
</reference>
<feature type="compositionally biased region" description="Low complexity" evidence="1">
    <location>
        <begin position="109"/>
        <end position="133"/>
    </location>
</feature>
<sequence length="133" mass="14673">MSSDKKYLKYKIKYLNLKALIHNQRLNSSQHGGSREINNLTEESDGLPTHLETITPTENSVTSNTFNGLPEQLSDSPASEQVSEHSTNVKAFQVGGTRKIRKESELSDSEISTTESSLLSFSSVESSQSSDSY</sequence>
<evidence type="ECO:0000313" key="2">
    <source>
        <dbReference type="EMBL" id="QHT13417.1"/>
    </source>
</evidence>
<accession>A0A6C0DAA4</accession>
<organism evidence="2">
    <name type="scientific">viral metagenome</name>
    <dbReference type="NCBI Taxonomy" id="1070528"/>
    <lineage>
        <taxon>unclassified sequences</taxon>
        <taxon>metagenomes</taxon>
        <taxon>organismal metagenomes</taxon>
    </lineage>
</organism>
<feature type="compositionally biased region" description="Polar residues" evidence="1">
    <location>
        <begin position="52"/>
        <end position="90"/>
    </location>
</feature>
<name>A0A6C0DAA4_9ZZZZ</name>